<evidence type="ECO:0000256" key="8">
    <source>
        <dbReference type="ARBA" id="ARBA00023315"/>
    </source>
</evidence>
<evidence type="ECO:0000313" key="12">
    <source>
        <dbReference type="Proteomes" id="UP000823598"/>
    </source>
</evidence>
<accession>A0A9D9IPK1</accession>
<proteinExistence type="inferred from homology"/>
<dbReference type="EMBL" id="JADIMC010000081">
    <property type="protein sequence ID" value="MBO8476759.1"/>
    <property type="molecule type" value="Genomic_DNA"/>
</dbReference>
<feature type="transmembrane region" description="Helical" evidence="10">
    <location>
        <begin position="204"/>
        <end position="226"/>
    </location>
</feature>
<keyword evidence="8 9" id="KW-0012">Acyltransferase</keyword>
<reference evidence="11" key="1">
    <citation type="submission" date="2020-10" db="EMBL/GenBank/DDBJ databases">
        <authorList>
            <person name="Gilroy R."/>
        </authorList>
    </citation>
    <scope>NUCLEOTIDE SEQUENCE</scope>
    <source>
        <strain evidence="11">6919</strain>
    </source>
</reference>
<evidence type="ECO:0000313" key="11">
    <source>
        <dbReference type="EMBL" id="MBO8476759.1"/>
    </source>
</evidence>
<dbReference type="PANTHER" id="PTHR13285">
    <property type="entry name" value="ACYLTRANSFERASE"/>
    <property type="match status" value="1"/>
</dbReference>
<dbReference type="PANTHER" id="PTHR13285:SF23">
    <property type="entry name" value="TEICHOIC ACID D-ALANYLTRANSFERASE"/>
    <property type="match status" value="1"/>
</dbReference>
<comment type="subcellular location">
    <subcellularLocation>
        <location evidence="1">Cell membrane</location>
        <topology evidence="1">Multi-pass membrane protein</topology>
    </subcellularLocation>
</comment>
<sequence length="486" mass="55885">MIDWLVDILSYQVGSPLMFNSRMFWLLFIVFLPFYGLLSIRRNRMAMIVYVIVFSLFFYYKASGLCCLLLVARAVIDYYFVRIMDDSPNPRLRKALLVLSLLLSVGTLAFFKYTNFLLFNLDIIVGANFQPLDIVLPVGISFYTFQSVSYVVDVYKRRTQRAQSLLDYMFYLSFFPYVAAGPIVRASAFLPQIRAQRNVTETMVYSGLWLVMVGLVKKAVVADYLAQYNNLVFSMPSGYSGFECLMGVLGYSIQIFCDFSGYSDIAIGIARIMGFDLGINFRSPYKSLNMTEFWRRWHISLSLWLKDYVYIPLGGNRKGRLRTYVNLMVTMLIGGIWHGAGWNFIVWGGMHGVGLVVHKFCKSRFDSVSNLFTMCLSWALTFSFVTALWIFFRSPDFAGAMEMIGSIVADFRAEMIVPFLSARIGWVNVFLLSVIAVFLPERLYGRVESWFIFSKLWVKIIVFISVVQLILEFSGSEVSPFIYFQF</sequence>
<dbReference type="Proteomes" id="UP000823598">
    <property type="component" value="Unassembled WGS sequence"/>
</dbReference>
<dbReference type="AlphaFoldDB" id="A0A9D9IPK1"/>
<evidence type="ECO:0000256" key="3">
    <source>
        <dbReference type="ARBA" id="ARBA00022475"/>
    </source>
</evidence>
<feature type="transmembrane region" description="Helical" evidence="10">
    <location>
        <begin position="23"/>
        <end position="40"/>
    </location>
</feature>
<evidence type="ECO:0000256" key="6">
    <source>
        <dbReference type="ARBA" id="ARBA00022989"/>
    </source>
</evidence>
<feature type="transmembrane region" description="Helical" evidence="10">
    <location>
        <begin position="47"/>
        <end position="72"/>
    </location>
</feature>
<evidence type="ECO:0000256" key="10">
    <source>
        <dbReference type="SAM" id="Phobius"/>
    </source>
</evidence>
<dbReference type="GO" id="GO:0005886">
    <property type="term" value="C:plasma membrane"/>
    <property type="evidence" value="ECO:0007669"/>
    <property type="project" value="UniProtKB-SubCell"/>
</dbReference>
<keyword evidence="4 9" id="KW-0808">Transferase</keyword>
<protein>
    <submittedName>
        <fullName evidence="11">MBOAT family protein</fullName>
    </submittedName>
</protein>
<evidence type="ECO:0000256" key="1">
    <source>
        <dbReference type="ARBA" id="ARBA00004651"/>
    </source>
</evidence>
<evidence type="ECO:0000256" key="7">
    <source>
        <dbReference type="ARBA" id="ARBA00023136"/>
    </source>
</evidence>
<keyword evidence="5 10" id="KW-0812">Transmembrane</keyword>
<comment type="similarity">
    <text evidence="2 9">Belongs to the membrane-bound acyltransferase family.</text>
</comment>
<dbReference type="InterPro" id="IPR028362">
    <property type="entry name" value="AlgI"/>
</dbReference>
<gene>
    <name evidence="11" type="ORF">IAB88_07175</name>
</gene>
<feature type="transmembrane region" description="Helical" evidence="10">
    <location>
        <begin position="165"/>
        <end position="184"/>
    </location>
</feature>
<dbReference type="Pfam" id="PF03062">
    <property type="entry name" value="MBOAT"/>
    <property type="match status" value="1"/>
</dbReference>
<evidence type="ECO:0000256" key="4">
    <source>
        <dbReference type="ARBA" id="ARBA00022679"/>
    </source>
</evidence>
<evidence type="ECO:0000256" key="2">
    <source>
        <dbReference type="ARBA" id="ARBA00010323"/>
    </source>
</evidence>
<dbReference type="GO" id="GO:0016746">
    <property type="term" value="F:acyltransferase activity"/>
    <property type="evidence" value="ECO:0007669"/>
    <property type="project" value="UniProtKB-KW"/>
</dbReference>
<evidence type="ECO:0000256" key="5">
    <source>
        <dbReference type="ARBA" id="ARBA00022692"/>
    </source>
</evidence>
<dbReference type="InterPro" id="IPR024194">
    <property type="entry name" value="Ac/AlaTfrase_AlgI/DltB"/>
</dbReference>
<comment type="caution">
    <text evidence="11">The sequence shown here is derived from an EMBL/GenBank/DDBJ whole genome shotgun (WGS) entry which is preliminary data.</text>
</comment>
<organism evidence="11 12">
    <name type="scientific">Candidatus Limisoma faecipullorum</name>
    <dbReference type="NCBI Taxonomy" id="2840854"/>
    <lineage>
        <taxon>Bacteria</taxon>
        <taxon>Pseudomonadati</taxon>
        <taxon>Bacteroidota</taxon>
        <taxon>Bacteroidia</taxon>
        <taxon>Bacteroidales</taxon>
        <taxon>Candidatus Limisoma</taxon>
    </lineage>
</organism>
<keyword evidence="6 10" id="KW-1133">Transmembrane helix</keyword>
<dbReference type="PIRSF" id="PIRSF016636">
    <property type="entry name" value="AlgI_DltB"/>
    <property type="match status" value="1"/>
</dbReference>
<dbReference type="PIRSF" id="PIRSF500217">
    <property type="entry name" value="AlgI"/>
    <property type="match status" value="1"/>
</dbReference>
<name>A0A9D9IPK1_9BACT</name>
<feature type="transmembrane region" description="Helical" evidence="10">
    <location>
        <begin position="451"/>
        <end position="471"/>
    </location>
</feature>
<feature type="transmembrane region" description="Helical" evidence="10">
    <location>
        <begin position="368"/>
        <end position="392"/>
    </location>
</feature>
<dbReference type="InterPro" id="IPR004299">
    <property type="entry name" value="MBOAT_fam"/>
</dbReference>
<keyword evidence="3 9" id="KW-1003">Cell membrane</keyword>
<reference evidence="11" key="2">
    <citation type="journal article" date="2021" name="PeerJ">
        <title>Extensive microbial diversity within the chicken gut microbiome revealed by metagenomics and culture.</title>
        <authorList>
            <person name="Gilroy R."/>
            <person name="Ravi A."/>
            <person name="Getino M."/>
            <person name="Pursley I."/>
            <person name="Horton D.L."/>
            <person name="Alikhan N.F."/>
            <person name="Baker D."/>
            <person name="Gharbi K."/>
            <person name="Hall N."/>
            <person name="Watson M."/>
            <person name="Adriaenssens E.M."/>
            <person name="Foster-Nyarko E."/>
            <person name="Jarju S."/>
            <person name="Secka A."/>
            <person name="Antonio M."/>
            <person name="Oren A."/>
            <person name="Chaudhuri R.R."/>
            <person name="La Ragione R."/>
            <person name="Hildebrand F."/>
            <person name="Pallen M.J."/>
        </authorList>
    </citation>
    <scope>NUCLEOTIDE SEQUENCE</scope>
    <source>
        <strain evidence="11">6919</strain>
    </source>
</reference>
<dbReference type="GO" id="GO:0042121">
    <property type="term" value="P:alginic acid biosynthetic process"/>
    <property type="evidence" value="ECO:0007669"/>
    <property type="project" value="InterPro"/>
</dbReference>
<keyword evidence="7 9" id="KW-0472">Membrane</keyword>
<feature type="transmembrane region" description="Helical" evidence="10">
    <location>
        <begin position="420"/>
        <end position="439"/>
    </location>
</feature>
<feature type="transmembrane region" description="Helical" evidence="10">
    <location>
        <begin position="344"/>
        <end position="361"/>
    </location>
</feature>
<evidence type="ECO:0000256" key="9">
    <source>
        <dbReference type="PIRNR" id="PIRNR016636"/>
    </source>
</evidence>
<feature type="transmembrane region" description="Helical" evidence="10">
    <location>
        <begin position="92"/>
        <end position="111"/>
    </location>
</feature>
<dbReference type="InterPro" id="IPR051085">
    <property type="entry name" value="MB_O-acyltransferase"/>
</dbReference>